<sequence>NGFKMVATDSLYPAFSGFKMCVSSGSGSEVPVLNDKRLKVPDIIITPPTPTGTALSRDGRRAGEETPRSNC</sequence>
<dbReference type="Pfam" id="PF15366">
    <property type="entry name" value="DUF4597"/>
    <property type="match status" value="1"/>
</dbReference>
<dbReference type="OMA" id="MCVSASG"/>
<evidence type="ECO:0000313" key="2">
    <source>
        <dbReference type="Ensembl" id="ENSSPUP00000009999.1"/>
    </source>
</evidence>
<reference evidence="2" key="1">
    <citation type="submission" date="2025-08" db="UniProtKB">
        <authorList>
            <consortium name="Ensembl"/>
        </authorList>
    </citation>
    <scope>IDENTIFICATION</scope>
</reference>
<proteinExistence type="predicted"/>
<accession>A0A8D0L5Y4</accession>
<dbReference type="Proteomes" id="UP000694392">
    <property type="component" value="Unplaced"/>
</dbReference>
<protein>
    <submittedName>
        <fullName evidence="2">Uncharacterized protein</fullName>
    </submittedName>
</protein>
<feature type="compositionally biased region" description="Basic and acidic residues" evidence="1">
    <location>
        <begin position="57"/>
        <end position="71"/>
    </location>
</feature>
<reference evidence="2" key="2">
    <citation type="submission" date="2025-09" db="UniProtKB">
        <authorList>
            <consortium name="Ensembl"/>
        </authorList>
    </citation>
    <scope>IDENTIFICATION</scope>
</reference>
<name>A0A8D0L5Y4_SPHPU</name>
<evidence type="ECO:0000256" key="1">
    <source>
        <dbReference type="SAM" id="MobiDB-lite"/>
    </source>
</evidence>
<dbReference type="AlphaFoldDB" id="A0A8D0L5Y4"/>
<evidence type="ECO:0000313" key="3">
    <source>
        <dbReference type="Proteomes" id="UP000694392"/>
    </source>
</evidence>
<dbReference type="PANTHER" id="PTHR37455:SF1">
    <property type="entry name" value="SIMILAR TO 1190005I06RIK PROTEIN"/>
    <property type="match status" value="1"/>
</dbReference>
<dbReference type="GeneTree" id="ENSGT01030000235245"/>
<dbReference type="Ensembl" id="ENSSPUT00000010654.1">
    <property type="protein sequence ID" value="ENSSPUP00000009999.1"/>
    <property type="gene ID" value="ENSSPUG00000007736.1"/>
</dbReference>
<dbReference type="InterPro" id="IPR027864">
    <property type="entry name" value="DUF4597"/>
</dbReference>
<keyword evidence="3" id="KW-1185">Reference proteome</keyword>
<dbReference type="PANTHER" id="PTHR37455">
    <property type="entry name" value="GENE, 27021-RELATED"/>
    <property type="match status" value="1"/>
</dbReference>
<feature type="region of interest" description="Disordered" evidence="1">
    <location>
        <begin position="43"/>
        <end position="71"/>
    </location>
</feature>
<organism evidence="2 3">
    <name type="scientific">Sphenodon punctatus</name>
    <name type="common">Tuatara</name>
    <name type="synonym">Hatteria punctata</name>
    <dbReference type="NCBI Taxonomy" id="8508"/>
    <lineage>
        <taxon>Eukaryota</taxon>
        <taxon>Metazoa</taxon>
        <taxon>Chordata</taxon>
        <taxon>Craniata</taxon>
        <taxon>Vertebrata</taxon>
        <taxon>Euteleostomi</taxon>
        <taxon>Lepidosauria</taxon>
        <taxon>Sphenodontia</taxon>
        <taxon>Sphenodontidae</taxon>
        <taxon>Sphenodon</taxon>
    </lineage>
</organism>